<dbReference type="Proteomes" id="UP001454086">
    <property type="component" value="Unassembled WGS sequence"/>
</dbReference>
<reference evidence="1 2" key="1">
    <citation type="submission" date="2024-03" db="EMBL/GenBank/DDBJ databases">
        <title>Human intestinal bacterial collection.</title>
        <authorList>
            <person name="Pauvert C."/>
            <person name="Hitch T.C.A."/>
            <person name="Clavel T."/>
        </authorList>
    </citation>
    <scope>NUCLEOTIDE SEQUENCE [LARGE SCALE GENOMIC DNA]</scope>
    <source>
        <strain evidence="1 2">CLA-SR-H021</strain>
    </source>
</reference>
<protein>
    <submittedName>
        <fullName evidence="1">Uncharacterized protein</fullName>
    </submittedName>
</protein>
<proteinExistence type="predicted"/>
<dbReference type="EMBL" id="JBBMFM010000182">
    <property type="protein sequence ID" value="MEQ2428454.1"/>
    <property type="molecule type" value="Genomic_DNA"/>
</dbReference>
<name>A0ABV1DDM1_9FIRM</name>
<evidence type="ECO:0000313" key="1">
    <source>
        <dbReference type="EMBL" id="MEQ2428454.1"/>
    </source>
</evidence>
<gene>
    <name evidence="1" type="ORF">WMQ36_26195</name>
</gene>
<organism evidence="1 2">
    <name type="scientific">Enterocloster hominis</name>
    <name type="common">ex Hitch et al. 2024</name>
    <dbReference type="NCBI Taxonomy" id="1917870"/>
    <lineage>
        <taxon>Bacteria</taxon>
        <taxon>Bacillati</taxon>
        <taxon>Bacillota</taxon>
        <taxon>Clostridia</taxon>
        <taxon>Lachnospirales</taxon>
        <taxon>Lachnospiraceae</taxon>
        <taxon>Enterocloster</taxon>
    </lineage>
</organism>
<sequence length="271" mass="30689">MGFITYSDDEKKIVESGVTAIGDVLEGNDVNAKERLLLCLDYYLDPYYKNTLPYGKEITGLLEHVIISNNPLSLKEDALNLLTSYGYPPFPILEQNLSCIEDQLMPDVMYALNMGRSDGLLYALLDKCCRIFRELAGYARGQDASYYGEMPQSAIIQYCQNQTTEIAGYLKNSPCCTWRLDHLPDDSPRTGEEGGPLPVVVVGNDVRHRISPVSGMYYPEAGFWISFHLDKAEAYLIYQMGPRFGRCFTYDVCFHDGYRAELTNEQVIWVS</sequence>
<dbReference type="RefSeq" id="WP_008725044.1">
    <property type="nucleotide sequence ID" value="NZ_JBBMFM010000182.1"/>
</dbReference>
<accession>A0ABV1DDM1</accession>
<evidence type="ECO:0000313" key="2">
    <source>
        <dbReference type="Proteomes" id="UP001454086"/>
    </source>
</evidence>
<comment type="caution">
    <text evidence="1">The sequence shown here is derived from an EMBL/GenBank/DDBJ whole genome shotgun (WGS) entry which is preliminary data.</text>
</comment>
<keyword evidence="2" id="KW-1185">Reference proteome</keyword>